<proteinExistence type="predicted"/>
<dbReference type="Proteomes" id="UP000003704">
    <property type="component" value="Unassembled WGS sequence"/>
</dbReference>
<evidence type="ECO:0000313" key="2">
    <source>
        <dbReference type="EMBL" id="EIT70146.1"/>
    </source>
</evidence>
<dbReference type="EMBL" id="AKGD01000001">
    <property type="protein sequence ID" value="EIT69959.1"/>
    <property type="molecule type" value="Genomic_DNA"/>
</dbReference>
<evidence type="ECO:0000313" key="1">
    <source>
        <dbReference type="EMBL" id="EIT69959.1"/>
    </source>
</evidence>
<protein>
    <submittedName>
        <fullName evidence="1">Uncharacterized protein</fullName>
    </submittedName>
</protein>
<dbReference type="STRING" id="1172194.WQQ_00960"/>
<organism evidence="1 3">
    <name type="scientific">Hydrocarboniphaga effusa AP103</name>
    <dbReference type="NCBI Taxonomy" id="1172194"/>
    <lineage>
        <taxon>Bacteria</taxon>
        <taxon>Pseudomonadati</taxon>
        <taxon>Pseudomonadota</taxon>
        <taxon>Gammaproteobacteria</taxon>
        <taxon>Nevskiales</taxon>
        <taxon>Nevskiaceae</taxon>
        <taxon>Hydrocarboniphaga</taxon>
    </lineage>
</organism>
<reference evidence="1 3" key="1">
    <citation type="journal article" date="2012" name="J. Bacteriol.">
        <title>Genome Sequence of n-Alkane-Degrading Hydrocarboniphaga effusa Strain AP103T (ATCC BAA-332T).</title>
        <authorList>
            <person name="Chang H.K."/>
            <person name="Zylstra G.J."/>
            <person name="Chae J.C."/>
        </authorList>
    </citation>
    <scope>NUCLEOTIDE SEQUENCE [LARGE SCALE GENOMIC DNA]</scope>
    <source>
        <strain evidence="1 3">AP103</strain>
    </source>
</reference>
<sequence length="331" mass="36178">MRRRQLTRNADCDDILHWLDAHSVSVTQGLPAQLLNKRWEQAGRSTAQLGPALKLLFDQDWVAITPDLDPPHLRFSSEGFRKLIEAPLIEEPAAVAEAIAEAAPVASASAAERPVTVPAAPSTAAPAAATFRGPSELRLRNDILGIYRELKLKAGARLIGMTLSRYWQELGNRAGDLRDGIDVLVRDGFLQPRMVGIDKHWMLTEEGAHFMAGAQTPASLSRLAPPLDRVSPTPPADELRLLTSRVLVAELGPGESRLDYTLLRPAWMQRTRLDDNALLHGLDMLHKLSCVQLHEGRPLDIEITAAGRTLASQETPKLAKVLSLLNKALGG</sequence>
<dbReference type="OrthoDB" id="6882193at2"/>
<keyword evidence="3" id="KW-1185">Reference proteome</keyword>
<evidence type="ECO:0000313" key="3">
    <source>
        <dbReference type="Proteomes" id="UP000003704"/>
    </source>
</evidence>
<comment type="caution">
    <text evidence="1">The sequence shown here is derived from an EMBL/GenBank/DDBJ whole genome shotgun (WGS) entry which is preliminary data.</text>
</comment>
<dbReference type="RefSeq" id="WP_007183242.1">
    <property type="nucleotide sequence ID" value="NZ_AKGD01000001.1"/>
</dbReference>
<reference evidence="1" key="2">
    <citation type="submission" date="2012-05" db="EMBL/GenBank/DDBJ databases">
        <authorList>
            <person name="Park J.-H."/>
            <person name="Zylstra G.J."/>
            <person name="Chae J.-C."/>
        </authorList>
    </citation>
    <scope>NUCLEOTIDE SEQUENCE</scope>
    <source>
        <strain evidence="1">AP103</strain>
    </source>
</reference>
<dbReference type="EMBL" id="AKGD01000001">
    <property type="protein sequence ID" value="EIT70146.1"/>
    <property type="molecule type" value="Genomic_DNA"/>
</dbReference>
<gene>
    <name evidence="1" type="ORF">WQQ_00960</name>
    <name evidence="2" type="ORF">WQQ_02830</name>
</gene>
<name>I7ZDM9_9GAMM</name>
<accession>I7ZDM9</accession>
<dbReference type="AlphaFoldDB" id="I7ZDM9"/>